<keyword evidence="1" id="KW-0378">Hydrolase</keyword>
<dbReference type="EC" id="3.5.4.1" evidence="1"/>
<evidence type="ECO:0000313" key="1">
    <source>
        <dbReference type="EMBL" id="CUS40420.1"/>
    </source>
</evidence>
<accession>A0A160T8P3</accession>
<reference evidence="1" key="1">
    <citation type="submission" date="2015-10" db="EMBL/GenBank/DDBJ databases">
        <authorList>
            <person name="Gilbert D.G."/>
        </authorList>
    </citation>
    <scope>NUCLEOTIDE SEQUENCE</scope>
</reference>
<protein>
    <submittedName>
        <fullName evidence="1">Cytosine deaminase</fullName>
        <ecNumber evidence="1">3.5.4.1</ecNumber>
    </submittedName>
</protein>
<dbReference type="AlphaFoldDB" id="A0A160T8P3"/>
<name>A0A160T8P3_9ZZZZ</name>
<dbReference type="EMBL" id="CZQC01000014">
    <property type="protein sequence ID" value="CUS40420.1"/>
    <property type="molecule type" value="Genomic_DNA"/>
</dbReference>
<gene>
    <name evidence="1" type="ORF">MGWOODY_Tha554</name>
</gene>
<proteinExistence type="predicted"/>
<dbReference type="GO" id="GO:0004131">
    <property type="term" value="F:cytosine deaminase activity"/>
    <property type="evidence" value="ECO:0007669"/>
    <property type="project" value="UniProtKB-EC"/>
</dbReference>
<organism evidence="1">
    <name type="scientific">hydrothermal vent metagenome</name>
    <dbReference type="NCBI Taxonomy" id="652676"/>
    <lineage>
        <taxon>unclassified sequences</taxon>
        <taxon>metagenomes</taxon>
        <taxon>ecological metagenomes</taxon>
    </lineage>
</organism>
<sequence>MQEKEIELYAKFRSEKLEQDLEDWRGRVHCGKMNKKHMQD</sequence>